<comment type="caution">
    <text evidence="2">The sequence shown here is derived from an EMBL/GenBank/DDBJ whole genome shotgun (WGS) entry which is preliminary data.</text>
</comment>
<keyword evidence="1" id="KW-1133">Transmembrane helix</keyword>
<feature type="transmembrane region" description="Helical" evidence="1">
    <location>
        <begin position="74"/>
        <end position="97"/>
    </location>
</feature>
<dbReference type="EMBL" id="PVWK01000084">
    <property type="protein sequence ID" value="PSB27824.1"/>
    <property type="molecule type" value="Genomic_DNA"/>
</dbReference>
<evidence type="ECO:0000256" key="1">
    <source>
        <dbReference type="SAM" id="Phobius"/>
    </source>
</evidence>
<evidence type="ECO:0000313" key="3">
    <source>
        <dbReference type="Proteomes" id="UP000239576"/>
    </source>
</evidence>
<organism evidence="2 3">
    <name type="scientific">Stenomitos frigidus ULC18</name>
    <dbReference type="NCBI Taxonomy" id="2107698"/>
    <lineage>
        <taxon>Bacteria</taxon>
        <taxon>Bacillati</taxon>
        <taxon>Cyanobacteriota</taxon>
        <taxon>Cyanophyceae</taxon>
        <taxon>Leptolyngbyales</taxon>
        <taxon>Leptolyngbyaceae</taxon>
        <taxon>Stenomitos</taxon>
    </lineage>
</organism>
<proteinExistence type="predicted"/>
<reference evidence="3" key="1">
    <citation type="submission" date="2018-02" db="EMBL/GenBank/DDBJ databases">
        <authorList>
            <person name="Moore K."/>
            <person name="Momper L."/>
        </authorList>
    </citation>
    <scope>NUCLEOTIDE SEQUENCE [LARGE SCALE GENOMIC DNA]</scope>
    <source>
        <strain evidence="3">ULC18</strain>
    </source>
</reference>
<accession>A0A2T1E596</accession>
<feature type="transmembrane region" description="Helical" evidence="1">
    <location>
        <begin position="30"/>
        <end position="54"/>
    </location>
</feature>
<evidence type="ECO:0000313" key="2">
    <source>
        <dbReference type="EMBL" id="PSB27824.1"/>
    </source>
</evidence>
<evidence type="ECO:0008006" key="4">
    <source>
        <dbReference type="Google" id="ProtNLM"/>
    </source>
</evidence>
<dbReference type="Pfam" id="PF04367">
    <property type="entry name" value="DUF502"/>
    <property type="match status" value="1"/>
</dbReference>
<dbReference type="PANTHER" id="PTHR31876">
    <property type="entry name" value="COV-LIKE PROTEIN 1"/>
    <property type="match status" value="1"/>
</dbReference>
<dbReference type="Proteomes" id="UP000239576">
    <property type="component" value="Unassembled WGS sequence"/>
</dbReference>
<keyword evidence="3" id="KW-1185">Reference proteome</keyword>
<dbReference type="PANTHER" id="PTHR31876:SF26">
    <property type="entry name" value="PROTEIN LIKE COV 2"/>
    <property type="match status" value="1"/>
</dbReference>
<keyword evidence="1" id="KW-0812">Transmembrane</keyword>
<sequence>MVSVATVSAAITGEWVPVIQRLKQDLKNDLIAGLLVVIPLATTIWLTITIANWVVNFLTRIPKQVNPFDGLNPILVNLLNLVVGLTVPLLCILLIGLMARNIAGRWLLDFGERVLQAIPLAGSVYKTLKQLLETLLKDSSGKFRRVVLVEYPRQGVWSLGFVTGVLSSEFQSRFTSPMLGVFIPTTPNPTTGWYAVVPENAVIDLSMPIEDAFKVVISGGIVAPDASMVSSSSASNTSLPASSARTFDLFPEQSRQAITLEEDLWES</sequence>
<dbReference type="AlphaFoldDB" id="A0A2T1E596"/>
<dbReference type="OrthoDB" id="9780267at2"/>
<name>A0A2T1E596_9CYAN</name>
<dbReference type="InterPro" id="IPR007462">
    <property type="entry name" value="COV1-like"/>
</dbReference>
<reference evidence="2 3" key="2">
    <citation type="submission" date="2018-03" db="EMBL/GenBank/DDBJ databases">
        <title>The ancient ancestry and fast evolution of plastids.</title>
        <authorList>
            <person name="Moore K.R."/>
            <person name="Magnabosco C."/>
            <person name="Momper L."/>
            <person name="Gold D.A."/>
            <person name="Bosak T."/>
            <person name="Fournier G.P."/>
        </authorList>
    </citation>
    <scope>NUCLEOTIDE SEQUENCE [LARGE SCALE GENOMIC DNA]</scope>
    <source>
        <strain evidence="2 3">ULC18</strain>
    </source>
</reference>
<protein>
    <recommendedName>
        <fullName evidence="4">DUF502 domain-containing protein</fullName>
    </recommendedName>
</protein>
<gene>
    <name evidence="2" type="ORF">C7B82_15705</name>
</gene>
<keyword evidence="1" id="KW-0472">Membrane</keyword>